<dbReference type="PROSITE" id="PS51136">
    <property type="entry name" value="WAC"/>
    <property type="match status" value="1"/>
</dbReference>
<feature type="domain" description="DDT" evidence="6">
    <location>
        <begin position="429"/>
        <end position="499"/>
    </location>
</feature>
<feature type="compositionally biased region" description="Polar residues" evidence="5">
    <location>
        <begin position="1037"/>
        <end position="1047"/>
    </location>
</feature>
<feature type="compositionally biased region" description="Polar residues" evidence="5">
    <location>
        <begin position="797"/>
        <end position="817"/>
    </location>
</feature>
<evidence type="ECO:0000256" key="4">
    <source>
        <dbReference type="PROSITE-ProRule" id="PRU00475"/>
    </source>
</evidence>
<dbReference type="EMBL" id="JACYCD010000049">
    <property type="protein sequence ID" value="KAF8707431.1"/>
    <property type="molecule type" value="Genomic_DNA"/>
</dbReference>
<evidence type="ECO:0000313" key="9">
    <source>
        <dbReference type="Proteomes" id="UP000602905"/>
    </source>
</evidence>
<feature type="compositionally biased region" description="Polar residues" evidence="5">
    <location>
        <begin position="196"/>
        <end position="215"/>
    </location>
</feature>
<dbReference type="Pfam" id="PF10537">
    <property type="entry name" value="WAC_Acf1_DNA_bd"/>
    <property type="match status" value="1"/>
</dbReference>
<feature type="region of interest" description="Disordered" evidence="5">
    <location>
        <begin position="893"/>
        <end position="915"/>
    </location>
</feature>
<evidence type="ECO:0000256" key="3">
    <source>
        <dbReference type="ARBA" id="ARBA00023242"/>
    </source>
</evidence>
<accession>A0A8H7HT09</accession>
<dbReference type="Pfam" id="PF15612">
    <property type="entry name" value="WHIM1"/>
    <property type="match status" value="1"/>
</dbReference>
<comment type="caution">
    <text evidence="8">The sequence shown here is derived from an EMBL/GenBank/DDBJ whole genome shotgun (WGS) entry which is preliminary data.</text>
</comment>
<evidence type="ECO:0000256" key="1">
    <source>
        <dbReference type="ARBA" id="ARBA00004123"/>
    </source>
</evidence>
<dbReference type="GO" id="GO:0000785">
    <property type="term" value="C:chromatin"/>
    <property type="evidence" value="ECO:0007669"/>
    <property type="project" value="UniProtKB-ARBA"/>
</dbReference>
<organism evidence="8 9">
    <name type="scientific">Rhizoctonia solani</name>
    <dbReference type="NCBI Taxonomy" id="456999"/>
    <lineage>
        <taxon>Eukaryota</taxon>
        <taxon>Fungi</taxon>
        <taxon>Dikarya</taxon>
        <taxon>Basidiomycota</taxon>
        <taxon>Agaricomycotina</taxon>
        <taxon>Agaricomycetes</taxon>
        <taxon>Cantharellales</taxon>
        <taxon>Ceratobasidiaceae</taxon>
        <taxon>Rhizoctonia</taxon>
    </lineage>
</organism>
<dbReference type="AlphaFoldDB" id="A0A8H7HT09"/>
<feature type="region of interest" description="Disordered" evidence="5">
    <location>
        <begin position="643"/>
        <end position="675"/>
    </location>
</feature>
<dbReference type="PROSITE" id="PS50827">
    <property type="entry name" value="DDT"/>
    <property type="match status" value="1"/>
</dbReference>
<feature type="region of interest" description="Disordered" evidence="5">
    <location>
        <begin position="339"/>
        <end position="400"/>
    </location>
</feature>
<evidence type="ECO:0000259" key="6">
    <source>
        <dbReference type="PROSITE" id="PS50827"/>
    </source>
</evidence>
<dbReference type="OrthoDB" id="332390at2759"/>
<feature type="compositionally biased region" description="Basic and acidic residues" evidence="5">
    <location>
        <begin position="342"/>
        <end position="381"/>
    </location>
</feature>
<sequence length="1047" mass="117073">MPLVRRKQVAMHSLPPELIDNPNDTRDVFYLEETGEIFLDYESYASRMSFYKMKVFQCETTGKGGLDYFQALHSEQTESSNLLARFPEPLKVAVLRYRGKARQSRRPSLRPLCRSIPRWREYVVIHAYAAAPYADRPPNLEIFVDIQGEKYWARILKVFPPKALVATWSAYNGNNVSSSTNPNMLTPSRAPPNGLSPLNPNYTNPNSPSGSNHYSPHNEHPPVQVDPTSIAHRIGGDLSLPPQEALAKDDPAAYFYQVQLIEEGDEDDIPEANGAGASSSGGTKWAGSTMEVQMGVMSKSILRRFIRECVTRDAAIASPWVVKPALATKYGLETEMPSAMRKSMERAKAGELEKRKKVWEDKEDRPSKKVKKQGDTGDDSGRATPVGKVKETPTPAPVRRYPIEDLDVAGRLIIRPPFSREVPFGEWGPGACEKFLMVWSILTTFGKPLRLSFFTMDEFEQALNHVYTPPNEHKFPRVVPLMAEIHGTLLLHIAERADKLVTPVWVGDYGPLYDLFNDQAIIFRSEYHKLKAVMPPEEAYAQADAVNKKQFAKFGGPEEDVQAHVWRTKLGQVKPTELSIEELVELVRLNSFMYPEWREGVIGGPDEIAAWEIVLIGCLAEYATPETFPRVRSVIGQILKPPPIAKPAEQSDAPKIATLDDPDSDSEVDSNGGGGEDELNYRWGWMALTPRDKLELLAFLADLAMTSRGIRSFMDECDARLTTLRKEKIEVNRERKRVAELLEEAGVSVTKMEEKMNSTANQNGDAEEMGDAASETGSASTTPLPESGTTTRRKSRTAPSSTAPNSHSGTPESTHPVNQRAAARAQAAEHKGLVKQRQAHIDEAAKLEKQLAEIEREFRQLLGATRMKPLGKDRFHNRLWWFDGIAGVGATGKVSEGKGNKGKGRTVEKEREREAQGVGRIFLQGPEKGEWEFVMNGRDERAVRARRIAEEGEEYMLEPGEWAMYAEPEQIEEFIAWLNPKGTRELHLKNAMAKWGEPLMAAVGKRSLELSGGNRGQANETRRSSRVKAGAGDSRESYLTWTNKRVR</sequence>
<dbReference type="InterPro" id="IPR028941">
    <property type="entry name" value="WHIM2_dom"/>
</dbReference>
<dbReference type="GO" id="GO:0000781">
    <property type="term" value="C:chromosome, telomeric region"/>
    <property type="evidence" value="ECO:0007669"/>
    <property type="project" value="GOC"/>
</dbReference>
<evidence type="ECO:0000259" key="7">
    <source>
        <dbReference type="PROSITE" id="PS51136"/>
    </source>
</evidence>
<evidence type="ECO:0000256" key="5">
    <source>
        <dbReference type="SAM" id="MobiDB-lite"/>
    </source>
</evidence>
<name>A0A8H7HT09_9AGAM</name>
<keyword evidence="3 4" id="KW-0539">Nucleus</keyword>
<proteinExistence type="predicted"/>
<gene>
    <name evidence="8" type="ORF">RHS03_04342</name>
</gene>
<feature type="region of interest" description="Disordered" evidence="5">
    <location>
        <begin position="1008"/>
        <end position="1047"/>
    </location>
</feature>
<dbReference type="InterPro" id="IPR028942">
    <property type="entry name" value="WHIM1_dom"/>
</dbReference>
<dbReference type="PANTHER" id="PTHR32075:SF6">
    <property type="entry name" value="ISWI CHROMATIN-REMODELING COMPLEX SUBUNIT YPL216W-RELATED"/>
    <property type="match status" value="1"/>
</dbReference>
<feature type="non-terminal residue" evidence="8">
    <location>
        <position position="1047"/>
    </location>
</feature>
<dbReference type="InterPro" id="IPR018501">
    <property type="entry name" value="DDT_dom"/>
</dbReference>
<dbReference type="GO" id="GO:0031509">
    <property type="term" value="P:subtelomeric heterochromatin formation"/>
    <property type="evidence" value="ECO:0007669"/>
    <property type="project" value="TreeGrafter"/>
</dbReference>
<protein>
    <submittedName>
        <fullName evidence="8">Chromatin remodeling complex protein</fullName>
    </submittedName>
</protein>
<feature type="domain" description="WAC" evidence="7">
    <location>
        <begin position="26"/>
        <end position="136"/>
    </location>
</feature>
<reference evidence="8" key="1">
    <citation type="submission" date="2020-09" db="EMBL/GenBank/DDBJ databases">
        <title>Comparative genome analyses of four rice-infecting Rhizoctonia solani isolates reveal extensive enrichment of homogalacturonan modification genes.</title>
        <authorList>
            <person name="Lee D.-Y."/>
            <person name="Jeon J."/>
            <person name="Kim K.-T."/>
            <person name="Cheong K."/>
            <person name="Song H."/>
            <person name="Choi G."/>
            <person name="Ko J."/>
            <person name="Opiyo S.O."/>
            <person name="Zuo S."/>
            <person name="Madhav S."/>
            <person name="Lee Y.-H."/>
            <person name="Wang G.-L."/>
        </authorList>
    </citation>
    <scope>NUCLEOTIDE SEQUENCE</scope>
    <source>
        <strain evidence="8">AG1-IA WGL</strain>
    </source>
</reference>
<feature type="compositionally biased region" description="Polar residues" evidence="5">
    <location>
        <begin position="775"/>
        <end position="790"/>
    </location>
</feature>
<feature type="compositionally biased region" description="Polar residues" evidence="5">
    <location>
        <begin position="177"/>
        <end position="186"/>
    </location>
</feature>
<dbReference type="Proteomes" id="UP000602905">
    <property type="component" value="Unassembled WGS sequence"/>
</dbReference>
<feature type="compositionally biased region" description="Basic and acidic residues" evidence="5">
    <location>
        <begin position="895"/>
        <end position="915"/>
    </location>
</feature>
<dbReference type="InterPro" id="IPR013136">
    <property type="entry name" value="WSTF_Acf1_Cbp146"/>
</dbReference>
<dbReference type="Pfam" id="PF02791">
    <property type="entry name" value="DDT"/>
    <property type="match status" value="1"/>
</dbReference>
<feature type="region of interest" description="Disordered" evidence="5">
    <location>
        <begin position="177"/>
        <end position="243"/>
    </location>
</feature>
<evidence type="ECO:0000256" key="2">
    <source>
        <dbReference type="ARBA" id="ARBA00023054"/>
    </source>
</evidence>
<comment type="subcellular location">
    <subcellularLocation>
        <location evidence="1 4">Nucleus</location>
    </subcellularLocation>
</comment>
<keyword evidence="2" id="KW-0175">Coiled coil</keyword>
<dbReference type="GO" id="GO:0005634">
    <property type="term" value="C:nucleus"/>
    <property type="evidence" value="ECO:0007669"/>
    <property type="project" value="UniProtKB-SubCell"/>
</dbReference>
<dbReference type="Pfam" id="PF15613">
    <property type="entry name" value="WSD"/>
    <property type="match status" value="1"/>
</dbReference>
<feature type="region of interest" description="Disordered" evidence="5">
    <location>
        <begin position="750"/>
        <end position="837"/>
    </location>
</feature>
<evidence type="ECO:0000313" key="8">
    <source>
        <dbReference type="EMBL" id="KAF8707431.1"/>
    </source>
</evidence>
<dbReference type="PANTHER" id="PTHR32075">
    <property type="entry name" value="ISWI CHROMATIN-REMODELING COMPLEX SUBUNIT YPL216W-RELATED"/>
    <property type="match status" value="1"/>
</dbReference>